<dbReference type="RefSeq" id="WP_092544724.1">
    <property type="nucleotide sequence ID" value="NZ_BOMJ01000036.1"/>
</dbReference>
<evidence type="ECO:0000313" key="3">
    <source>
        <dbReference type="Proteomes" id="UP000198688"/>
    </source>
</evidence>
<evidence type="ECO:0000259" key="1">
    <source>
        <dbReference type="Pfam" id="PF12680"/>
    </source>
</evidence>
<dbReference type="STRING" id="113562.SAMN04489716_2694"/>
<dbReference type="Gene3D" id="3.10.450.50">
    <property type="match status" value="2"/>
</dbReference>
<feature type="domain" description="SnoaL-like" evidence="1">
    <location>
        <begin position="14"/>
        <end position="100"/>
    </location>
</feature>
<feature type="domain" description="SnoaL-like" evidence="1">
    <location>
        <begin position="137"/>
        <end position="234"/>
    </location>
</feature>
<keyword evidence="3" id="KW-1185">Reference proteome</keyword>
<dbReference type="Proteomes" id="UP000198688">
    <property type="component" value="Chromosome I"/>
</dbReference>
<protein>
    <submittedName>
        <fullName evidence="2">Predicted SnoaL-like aldol condensation-catalyzing enzyme</fullName>
    </submittedName>
</protein>
<sequence>MSAKEIVLTAAGQLFGDKDPSAVDRWAAATYRQHSALAADGPEGLRDLVGSLSDGFRYDLHRVVADGDLVALHGTYHGFGPEPLVAFDVFRVADGKLAEHWDALAPVVTSTVSGRSQTDGPTTVTDLGQTEANRVLVTDFVETVLKGGKVDTITDYLSTETYHQHNIGIGDGLDGLGAALTALAQQGVTMTYHAVHRVIAEGNFVLTVSEGSFGPTPTAFYDLFRVDCGRIVEHWDITPEIPAGLPHPNGLF</sequence>
<dbReference type="InterPro" id="IPR037401">
    <property type="entry name" value="SnoaL-like"/>
</dbReference>
<dbReference type="AlphaFoldDB" id="A0A1H1Y3T2"/>
<organism evidence="2 3">
    <name type="scientific">Actinoplanes derwentensis</name>
    <dbReference type="NCBI Taxonomy" id="113562"/>
    <lineage>
        <taxon>Bacteria</taxon>
        <taxon>Bacillati</taxon>
        <taxon>Actinomycetota</taxon>
        <taxon>Actinomycetes</taxon>
        <taxon>Micromonosporales</taxon>
        <taxon>Micromonosporaceae</taxon>
        <taxon>Actinoplanes</taxon>
    </lineage>
</organism>
<dbReference type="OrthoDB" id="129343at2"/>
<accession>A0A1H1Y3T2</accession>
<evidence type="ECO:0000313" key="2">
    <source>
        <dbReference type="EMBL" id="SDT16073.1"/>
    </source>
</evidence>
<reference evidence="2 3" key="1">
    <citation type="submission" date="2016-10" db="EMBL/GenBank/DDBJ databases">
        <authorList>
            <person name="de Groot N.N."/>
        </authorList>
    </citation>
    <scope>NUCLEOTIDE SEQUENCE [LARGE SCALE GENOMIC DNA]</scope>
    <source>
        <strain evidence="2 3">DSM 43941</strain>
    </source>
</reference>
<dbReference type="InterPro" id="IPR032710">
    <property type="entry name" value="NTF2-like_dom_sf"/>
</dbReference>
<dbReference type="SUPFAM" id="SSF54427">
    <property type="entry name" value="NTF2-like"/>
    <property type="match status" value="2"/>
</dbReference>
<gene>
    <name evidence="2" type="ORF">SAMN04489716_2694</name>
</gene>
<dbReference type="Pfam" id="PF12680">
    <property type="entry name" value="SnoaL_2"/>
    <property type="match status" value="2"/>
</dbReference>
<name>A0A1H1Y3T2_9ACTN</name>
<dbReference type="EMBL" id="LT629758">
    <property type="protein sequence ID" value="SDT16073.1"/>
    <property type="molecule type" value="Genomic_DNA"/>
</dbReference>
<proteinExistence type="predicted"/>